<dbReference type="InterPro" id="IPR000730">
    <property type="entry name" value="Pr_cel_nuc_antig"/>
</dbReference>
<dbReference type="CDD" id="cd00577">
    <property type="entry name" value="PCNA"/>
    <property type="match status" value="1"/>
</dbReference>
<accession>A0AAD9IK98</accession>
<dbReference type="PRINTS" id="PR00339">
    <property type="entry name" value="PCNACYCLIN"/>
</dbReference>
<evidence type="ECO:0000256" key="2">
    <source>
        <dbReference type="ARBA" id="ARBA00010462"/>
    </source>
</evidence>
<dbReference type="Gene3D" id="3.10.150.10">
    <property type="entry name" value="DNA Polymerase III, subunit A, domain 2"/>
    <property type="match status" value="2"/>
</dbReference>
<feature type="domain" description="Proliferating cell nuclear antigen PCNA N-terminal" evidence="8">
    <location>
        <begin position="1"/>
        <end position="123"/>
    </location>
</feature>
<dbReference type="AlphaFoldDB" id="A0AAD9IK98"/>
<evidence type="ECO:0000256" key="3">
    <source>
        <dbReference type="ARBA" id="ARBA00022705"/>
    </source>
</evidence>
<sequence>MFEARLAQGALLKKVVEAIKDLIEDANFECNSSGFSLQAMDSSHVSLVALSLRADGFEHYRCDRNVSMGMKLASLSKILKCANGDDTITMKSEDNGDIITFMFEAPEQERLSEFDLKLMDIDSEHLGIPDNEYDATVKMPAAEFQRIVRDLSTIGDTVEISVTKDAVKFATSGDIGSANVMCRQNKAADKPEESTEIDINEPVSLTFALRYLNSFAKATPLSTHAVLKLSKELPILVEYHIPEVGRLAYYLAPKIEDDEGMRD</sequence>
<dbReference type="PROSITE" id="PS00293">
    <property type="entry name" value="PCNA_2"/>
    <property type="match status" value="1"/>
</dbReference>
<keyword evidence="4 7" id="KW-0238">DNA-binding</keyword>
<reference evidence="10" key="1">
    <citation type="submission" date="2021-01" db="EMBL/GenBank/DDBJ databases">
        <authorList>
            <person name="Eckstrom K.M.E."/>
        </authorList>
    </citation>
    <scope>NUCLEOTIDE SEQUENCE</scope>
    <source>
        <strain evidence="10">UVCC 0001</strain>
    </source>
</reference>
<comment type="similarity">
    <text evidence="2 7">Belongs to the PCNA family.</text>
</comment>
<dbReference type="HAMAP" id="MF_00317">
    <property type="entry name" value="DNApol_clamp_arch"/>
    <property type="match status" value="1"/>
</dbReference>
<dbReference type="InterPro" id="IPR022648">
    <property type="entry name" value="Pr_cel_nuc_antig_N"/>
</dbReference>
<evidence type="ECO:0000256" key="5">
    <source>
        <dbReference type="ARBA" id="ARBA00023242"/>
    </source>
</evidence>
<keyword evidence="11" id="KW-1185">Reference proteome</keyword>
<dbReference type="EMBL" id="JASFZW010000006">
    <property type="protein sequence ID" value="KAK2077737.1"/>
    <property type="molecule type" value="Genomic_DNA"/>
</dbReference>
<evidence type="ECO:0000256" key="4">
    <source>
        <dbReference type="ARBA" id="ARBA00023125"/>
    </source>
</evidence>
<comment type="subcellular location">
    <subcellularLocation>
        <location evidence="1 6">Nucleus</location>
    </subcellularLocation>
</comment>
<dbReference type="FunFam" id="3.10.150.10:FF:000008">
    <property type="entry name" value="Proliferating cell nuclear antigen"/>
    <property type="match status" value="1"/>
</dbReference>
<dbReference type="InterPro" id="IPR022649">
    <property type="entry name" value="Pr_cel_nuc_antig_C"/>
</dbReference>
<dbReference type="NCBIfam" id="TIGR00590">
    <property type="entry name" value="pcna"/>
    <property type="match status" value="1"/>
</dbReference>
<dbReference type="PROSITE" id="PS01251">
    <property type="entry name" value="PCNA_1"/>
    <property type="match status" value="1"/>
</dbReference>
<dbReference type="Pfam" id="PF02747">
    <property type="entry name" value="PCNA_C"/>
    <property type="match status" value="1"/>
</dbReference>
<gene>
    <name evidence="10" type="ORF">QBZ16_004583</name>
</gene>
<protein>
    <recommendedName>
        <fullName evidence="6">DNA sliding clamp PCNA</fullName>
    </recommendedName>
</protein>
<dbReference type="PANTHER" id="PTHR11352:SF0">
    <property type="entry name" value="PROLIFERATING CELL NUCLEAR ANTIGEN"/>
    <property type="match status" value="1"/>
</dbReference>
<evidence type="ECO:0000259" key="8">
    <source>
        <dbReference type="Pfam" id="PF00705"/>
    </source>
</evidence>
<dbReference type="GO" id="GO:0006275">
    <property type="term" value="P:regulation of DNA replication"/>
    <property type="evidence" value="ECO:0007669"/>
    <property type="project" value="InterPro"/>
</dbReference>
<evidence type="ECO:0000313" key="11">
    <source>
        <dbReference type="Proteomes" id="UP001255856"/>
    </source>
</evidence>
<dbReference type="FunFam" id="3.10.150.10:FF:000006">
    <property type="entry name" value="Proliferating cell nuclear antigen"/>
    <property type="match status" value="1"/>
</dbReference>
<dbReference type="InterPro" id="IPR022659">
    <property type="entry name" value="Pr_cel_nuc_antig_CS"/>
</dbReference>
<evidence type="ECO:0000259" key="9">
    <source>
        <dbReference type="Pfam" id="PF02747"/>
    </source>
</evidence>
<comment type="function">
    <text evidence="6">This protein is an auxiliary protein of DNA polymerase delta and is involved in the control of eukaryotic DNA replication by increasing the polymerase's processivity during elongation of the leading strand.</text>
</comment>
<evidence type="ECO:0000256" key="1">
    <source>
        <dbReference type="ARBA" id="ARBA00004123"/>
    </source>
</evidence>
<dbReference type="Pfam" id="PF00705">
    <property type="entry name" value="PCNA_N"/>
    <property type="match status" value="1"/>
</dbReference>
<dbReference type="PANTHER" id="PTHR11352">
    <property type="entry name" value="PROLIFERATING CELL NUCLEAR ANTIGEN"/>
    <property type="match status" value="1"/>
</dbReference>
<keyword evidence="3 7" id="KW-0235">DNA replication</keyword>
<organism evidence="10 11">
    <name type="scientific">Prototheca wickerhamii</name>
    <dbReference type="NCBI Taxonomy" id="3111"/>
    <lineage>
        <taxon>Eukaryota</taxon>
        <taxon>Viridiplantae</taxon>
        <taxon>Chlorophyta</taxon>
        <taxon>core chlorophytes</taxon>
        <taxon>Trebouxiophyceae</taxon>
        <taxon>Chlorellales</taxon>
        <taxon>Chlorellaceae</taxon>
        <taxon>Prototheca</taxon>
    </lineage>
</organism>
<dbReference type="GO" id="GO:0030337">
    <property type="term" value="F:DNA polymerase processivity factor activity"/>
    <property type="evidence" value="ECO:0007669"/>
    <property type="project" value="InterPro"/>
</dbReference>
<feature type="domain" description="Proliferating cell nuclear antigen PCNA C-terminal" evidence="9">
    <location>
        <begin position="127"/>
        <end position="254"/>
    </location>
</feature>
<comment type="caution">
    <text evidence="10">The sequence shown here is derived from an EMBL/GenBank/DDBJ whole genome shotgun (WGS) entry which is preliminary data.</text>
</comment>
<dbReference type="GO" id="GO:0003677">
    <property type="term" value="F:DNA binding"/>
    <property type="evidence" value="ECO:0007669"/>
    <property type="project" value="UniProtKB-KW"/>
</dbReference>
<evidence type="ECO:0000256" key="6">
    <source>
        <dbReference type="RuleBase" id="RU000641"/>
    </source>
</evidence>
<dbReference type="InterPro" id="IPR046938">
    <property type="entry name" value="DNA_clamp_sf"/>
</dbReference>
<proteinExistence type="inferred from homology"/>
<dbReference type="Proteomes" id="UP001255856">
    <property type="component" value="Unassembled WGS sequence"/>
</dbReference>
<dbReference type="GO" id="GO:0043626">
    <property type="term" value="C:PCNA complex"/>
    <property type="evidence" value="ECO:0007669"/>
    <property type="project" value="TreeGrafter"/>
</dbReference>
<keyword evidence="5 6" id="KW-0539">Nucleus</keyword>
<evidence type="ECO:0000313" key="10">
    <source>
        <dbReference type="EMBL" id="KAK2077737.1"/>
    </source>
</evidence>
<name>A0AAD9IK98_PROWI</name>
<dbReference type="GO" id="GO:0006298">
    <property type="term" value="P:mismatch repair"/>
    <property type="evidence" value="ECO:0007669"/>
    <property type="project" value="TreeGrafter"/>
</dbReference>
<dbReference type="GO" id="GO:0006272">
    <property type="term" value="P:leading strand elongation"/>
    <property type="evidence" value="ECO:0007669"/>
    <property type="project" value="TreeGrafter"/>
</dbReference>
<dbReference type="SUPFAM" id="SSF55979">
    <property type="entry name" value="DNA clamp"/>
    <property type="match status" value="2"/>
</dbReference>
<dbReference type="GO" id="GO:0019985">
    <property type="term" value="P:translesion synthesis"/>
    <property type="evidence" value="ECO:0007669"/>
    <property type="project" value="TreeGrafter"/>
</dbReference>
<evidence type="ECO:0000256" key="7">
    <source>
        <dbReference type="RuleBase" id="RU003671"/>
    </source>
</evidence>